<name>A0A931IAH5_9NOCA</name>
<sequence length="83" mass="8693">MPRGTVTEVVELENGDTAASLVVESGVFGNGDPVVVLREGVPVAETSIYPVGGHSRYRTSLNESHALVKGVLCRIGDTIEGAR</sequence>
<dbReference type="Proteomes" id="UP000655751">
    <property type="component" value="Unassembled WGS sequence"/>
</dbReference>
<accession>A0A931IAH5</accession>
<comment type="caution">
    <text evidence="1">The sequence shown here is derived from an EMBL/GenBank/DDBJ whole genome shotgun (WGS) entry which is preliminary data.</text>
</comment>
<dbReference type="AlphaFoldDB" id="A0A931IAH5"/>
<organism evidence="1 2">
    <name type="scientific">Nocardia bovistercoris</name>
    <dbReference type="NCBI Taxonomy" id="2785916"/>
    <lineage>
        <taxon>Bacteria</taxon>
        <taxon>Bacillati</taxon>
        <taxon>Actinomycetota</taxon>
        <taxon>Actinomycetes</taxon>
        <taxon>Mycobacteriales</taxon>
        <taxon>Nocardiaceae</taxon>
        <taxon>Nocardia</taxon>
    </lineage>
</organism>
<reference evidence="1" key="1">
    <citation type="submission" date="2020-11" db="EMBL/GenBank/DDBJ databases">
        <title>Nocardia NEAU-351.nov., a novel actinomycete isolated from the cow dung.</title>
        <authorList>
            <person name="Zhang X."/>
        </authorList>
    </citation>
    <scope>NUCLEOTIDE SEQUENCE</scope>
    <source>
        <strain evidence="1">NEAU-351</strain>
    </source>
</reference>
<evidence type="ECO:0000313" key="1">
    <source>
        <dbReference type="EMBL" id="MBH0777046.1"/>
    </source>
</evidence>
<proteinExistence type="predicted"/>
<protein>
    <submittedName>
        <fullName evidence="1">Uncharacterized protein</fullName>
    </submittedName>
</protein>
<keyword evidence="2" id="KW-1185">Reference proteome</keyword>
<evidence type="ECO:0000313" key="2">
    <source>
        <dbReference type="Proteomes" id="UP000655751"/>
    </source>
</evidence>
<dbReference type="EMBL" id="JADMLG010000004">
    <property type="protein sequence ID" value="MBH0777046.1"/>
    <property type="molecule type" value="Genomic_DNA"/>
</dbReference>
<gene>
    <name evidence="1" type="ORF">IT779_12205</name>
</gene>
<dbReference type="RefSeq" id="WP_196149380.1">
    <property type="nucleotide sequence ID" value="NZ_JADMLG010000004.1"/>
</dbReference>